<dbReference type="InterPro" id="IPR005674">
    <property type="entry name" value="CocE/Ser_esterase"/>
</dbReference>
<dbReference type="EMBL" id="CP000478">
    <property type="protein sequence ID" value="ABK15970.1"/>
    <property type="molecule type" value="Genomic_DNA"/>
</dbReference>
<dbReference type="Proteomes" id="UP000001784">
    <property type="component" value="Chromosome"/>
</dbReference>
<evidence type="ECO:0000256" key="1">
    <source>
        <dbReference type="ARBA" id="ARBA00022801"/>
    </source>
</evidence>
<sequence>MPGHAGEGGRPAAAGPPEGIDSLPAPFPARDKVPDPERITFTVRYPGKDPIKLEGHFWYNKDARAAGRKCPAIVELNPYRRRDGMMSSDSGYYPWFAYHEYLCFRVDLQGAGDSQGILIDEYTDEELVYCTQVIEQIAVHPSCDGNVGMTGTSWSAINSLMVAARADCPPALKAVLVICGTDDRYNDDVHYMNGAMMQDNIGWASSMFGWLAQPPDPLVVGDRWKSMWRERIRAADFWFKHWGKHQARDLYWSASSVRDRYGRVQVPVYIVSGYQDGYKNPVPRVVGGLRAAGMPVQGLLGPWGHACPNSGYPGPRIDWLPYVLTHWWDRWLKGKTPDPDAELPEMTVWLGESKEPGSSSCRPEKGRWAAEDGEWTTRVRERIFYLWPDGRLRSGLPDSGATYVGTGDLVVAARMLETSSWGHCGNNDLPGDQSQADAASLHFDSAPLPKDLDCFGYPTACLKLSCNKPVASIAVRLCEVSPDTGASHLVSYRFFNLCCRDGDMAKPRPVEPGVVFDVVVPLNVIGHTFKQGWRIRLSVSPSFFPTMCPSPELATITVYAGRAGTGSRMSALSLPERKPRPEDGRLESLLPPAPRILWVDSGTYVPTVTARNGEDSRLVRQFTVLGRKGTVVRKTTDYGRYRYDGPLEGLWVDEVDRENFIVVHDEPLTFCGFTSSRVILDRNTGGSHWKVMARRTTKVSTEWDSGGRLVFRYKATIRTFIGKPGGGWEPFENKTVEGTIPRLWV</sequence>
<keyword evidence="1" id="KW-0378">Hydrolase</keyword>
<evidence type="ECO:0000313" key="5">
    <source>
        <dbReference type="Proteomes" id="UP000001784"/>
    </source>
</evidence>
<evidence type="ECO:0000259" key="3">
    <source>
        <dbReference type="SMART" id="SM00939"/>
    </source>
</evidence>
<dbReference type="HOGENOM" id="CLU_015590_4_0_7"/>
<dbReference type="eggNOG" id="COG2936">
    <property type="taxonomic scope" value="Bacteria"/>
</dbReference>
<dbReference type="NCBIfam" id="TIGR00976">
    <property type="entry name" value="CocE_NonD"/>
    <property type="match status" value="1"/>
</dbReference>
<dbReference type="Pfam" id="PF08530">
    <property type="entry name" value="PepX_C"/>
    <property type="match status" value="1"/>
</dbReference>
<name>A0LEW8_SYNFM</name>
<dbReference type="InterPro" id="IPR013736">
    <property type="entry name" value="Xaa-Pro_dipept_C"/>
</dbReference>
<feature type="compositionally biased region" description="Low complexity" evidence="2">
    <location>
        <begin position="10"/>
        <end position="19"/>
    </location>
</feature>
<dbReference type="SMART" id="SM00939">
    <property type="entry name" value="PepX_C"/>
    <property type="match status" value="1"/>
</dbReference>
<protein>
    <submittedName>
        <fullName evidence="4">Peptidase S15</fullName>
    </submittedName>
</protein>
<dbReference type="SUPFAM" id="SSF49785">
    <property type="entry name" value="Galactose-binding domain-like"/>
    <property type="match status" value="1"/>
</dbReference>
<dbReference type="InterPro" id="IPR000383">
    <property type="entry name" value="Xaa-Pro-like_dom"/>
</dbReference>
<dbReference type="SUPFAM" id="SSF53474">
    <property type="entry name" value="alpha/beta-Hydrolases"/>
    <property type="match status" value="1"/>
</dbReference>
<proteinExistence type="predicted"/>
<dbReference type="KEGG" id="sfu:Sfum_0269"/>
<feature type="region of interest" description="Disordered" evidence="2">
    <location>
        <begin position="1"/>
        <end position="34"/>
    </location>
</feature>
<accession>A0LEW8</accession>
<keyword evidence="5" id="KW-1185">Reference proteome</keyword>
<feature type="domain" description="Xaa-Pro dipeptidyl-peptidase C-terminal" evidence="3">
    <location>
        <begin position="325"/>
        <end position="582"/>
    </location>
</feature>
<evidence type="ECO:0000256" key="2">
    <source>
        <dbReference type="SAM" id="MobiDB-lite"/>
    </source>
</evidence>
<dbReference type="GO" id="GO:0008239">
    <property type="term" value="F:dipeptidyl-peptidase activity"/>
    <property type="evidence" value="ECO:0007669"/>
    <property type="project" value="InterPro"/>
</dbReference>
<dbReference type="InterPro" id="IPR008979">
    <property type="entry name" value="Galactose-bd-like_sf"/>
</dbReference>
<organism evidence="4 5">
    <name type="scientific">Syntrophobacter fumaroxidans (strain DSM 10017 / MPOB)</name>
    <dbReference type="NCBI Taxonomy" id="335543"/>
    <lineage>
        <taxon>Bacteria</taxon>
        <taxon>Pseudomonadati</taxon>
        <taxon>Thermodesulfobacteriota</taxon>
        <taxon>Syntrophobacteria</taxon>
        <taxon>Syntrophobacterales</taxon>
        <taxon>Syntrophobacteraceae</taxon>
        <taxon>Syntrophobacter</taxon>
    </lineage>
</organism>
<dbReference type="AlphaFoldDB" id="A0LEW8"/>
<dbReference type="Gene3D" id="2.60.120.260">
    <property type="entry name" value="Galactose-binding domain-like"/>
    <property type="match status" value="1"/>
</dbReference>
<reference evidence="4 5" key="1">
    <citation type="submission" date="2006-10" db="EMBL/GenBank/DDBJ databases">
        <title>Complete sequence of Syntrophobacter fumaroxidans MPOB.</title>
        <authorList>
            <consortium name="US DOE Joint Genome Institute"/>
            <person name="Copeland A."/>
            <person name="Lucas S."/>
            <person name="Lapidus A."/>
            <person name="Barry K."/>
            <person name="Detter J.C."/>
            <person name="Glavina del Rio T."/>
            <person name="Hammon N."/>
            <person name="Israni S."/>
            <person name="Pitluck S."/>
            <person name="Goltsman E.G."/>
            <person name="Martinez M."/>
            <person name="Schmutz J."/>
            <person name="Larimer F."/>
            <person name="Land M."/>
            <person name="Hauser L."/>
            <person name="Kyrpides N."/>
            <person name="Kim E."/>
            <person name="Boone D.R."/>
            <person name="Brockman F."/>
            <person name="Culley D."/>
            <person name="Ferry J."/>
            <person name="Gunsalus R."/>
            <person name="McInerney M.J."/>
            <person name="Morrison M."/>
            <person name="Plugge C."/>
            <person name="Rohlin L."/>
            <person name="Scholten J."/>
            <person name="Sieber J."/>
            <person name="Stams A.J.M."/>
            <person name="Worm P."/>
            <person name="Henstra A.M."/>
            <person name="Richardson P."/>
        </authorList>
    </citation>
    <scope>NUCLEOTIDE SEQUENCE [LARGE SCALE GENOMIC DNA]</scope>
    <source>
        <strain evidence="5">DSM 10017 / MPOB</strain>
    </source>
</reference>
<dbReference type="Pfam" id="PF02129">
    <property type="entry name" value="Peptidase_S15"/>
    <property type="match status" value="1"/>
</dbReference>
<dbReference type="InParanoid" id="A0LEW8"/>
<dbReference type="Gene3D" id="3.40.50.1820">
    <property type="entry name" value="alpha/beta hydrolase"/>
    <property type="match status" value="2"/>
</dbReference>
<gene>
    <name evidence="4" type="ordered locus">Sfum_0269</name>
</gene>
<dbReference type="InterPro" id="IPR029058">
    <property type="entry name" value="AB_hydrolase_fold"/>
</dbReference>
<evidence type="ECO:0000313" key="4">
    <source>
        <dbReference type="EMBL" id="ABK15970.1"/>
    </source>
</evidence>